<dbReference type="InterPro" id="IPR038351">
    <property type="entry name" value="MCD_N_sf"/>
</dbReference>
<name>A0ABT4VJ92_9HYPH</name>
<organism evidence="3 4">
    <name type="scientific">Hoeflea poritis</name>
    <dbReference type="NCBI Taxonomy" id="2993659"/>
    <lineage>
        <taxon>Bacteria</taxon>
        <taxon>Pseudomonadati</taxon>
        <taxon>Pseudomonadota</taxon>
        <taxon>Alphaproteobacteria</taxon>
        <taxon>Hyphomicrobiales</taxon>
        <taxon>Rhizobiaceae</taxon>
        <taxon>Hoeflea</taxon>
    </lineage>
</organism>
<dbReference type="Proteomes" id="UP001148313">
    <property type="component" value="Unassembled WGS sequence"/>
</dbReference>
<evidence type="ECO:0000259" key="2">
    <source>
        <dbReference type="Pfam" id="PF17408"/>
    </source>
</evidence>
<dbReference type="InterPro" id="IPR038917">
    <property type="entry name" value="Malonyl_CoA_deC"/>
</dbReference>
<reference evidence="3" key="1">
    <citation type="submission" date="2022-11" db="EMBL/GenBank/DDBJ databases">
        <title>Hoeflea poritis sp. nov., isolated from scleractinian coral Porites lutea.</title>
        <authorList>
            <person name="Zhang G."/>
            <person name="Wei Q."/>
            <person name="Cai L."/>
        </authorList>
    </citation>
    <scope>NUCLEOTIDE SEQUENCE</scope>
    <source>
        <strain evidence="3">E7-10</strain>
    </source>
</reference>
<evidence type="ECO:0000313" key="3">
    <source>
        <dbReference type="EMBL" id="MDA4844192.1"/>
    </source>
</evidence>
<dbReference type="EMBL" id="JAPJZH010000001">
    <property type="protein sequence ID" value="MDA4844192.1"/>
    <property type="molecule type" value="Genomic_DNA"/>
</dbReference>
<sequence length="446" mass="50096">MNRSRFLSDILSTIFERRYSASAAEDKRPTDELCRALLTGAGEVSGLKLARTIIARYGAMDMDEKRAFFRFLTEELDVDTDAVEASARLYGSERTPRHLEELVASAEPVRQELLRRINQVPGATAQLVAMRLDLLGFLKENPGFGRTDLDFTHLFTSWFNRGFLVLRRIDWDTPANILEKIIEYEAVHAIDDWDDLRRRIEPEDRHCFAFFHPVMPDEPLIFVEVALAKGVPGSVQEVLAEEREILSETQADTAVFYSISNCQRGLRGISFGNSLIKQVVEDLSRDLPHLKTFVTLSPIPGLNRWLQGLKDGQPDSAIAEILSAVDHTEKSGDAASLDHYAADLRYLATQYLVEQKRSDGLPLDPVARFHLGNGALIHDVHALADISQNGLQQSSGVMVNYLYDLSKVEQNHEEFATNKTVAQSRTIQSVLRAGFPDRKTRKTANG</sequence>
<dbReference type="Gene3D" id="1.20.140.90">
    <property type="entry name" value="Malonyl-CoA decarboxylase, oligemerization domain"/>
    <property type="match status" value="1"/>
</dbReference>
<dbReference type="InterPro" id="IPR035372">
    <property type="entry name" value="MCD_N"/>
</dbReference>
<dbReference type="InterPro" id="IPR042303">
    <property type="entry name" value="Malonyl_CoA_deC_C_sf"/>
</dbReference>
<proteinExistence type="predicted"/>
<dbReference type="RefSeq" id="WP_271087715.1">
    <property type="nucleotide sequence ID" value="NZ_JAPJZH010000001.1"/>
</dbReference>
<dbReference type="InterPro" id="IPR007956">
    <property type="entry name" value="Malonyl_CoA_deC_C"/>
</dbReference>
<dbReference type="PANTHER" id="PTHR28641:SF1">
    <property type="entry name" value="MALONYL-COA DECARBOXYLASE, MITOCHONDRIAL"/>
    <property type="match status" value="1"/>
</dbReference>
<evidence type="ECO:0000313" key="4">
    <source>
        <dbReference type="Proteomes" id="UP001148313"/>
    </source>
</evidence>
<dbReference type="Pfam" id="PF05292">
    <property type="entry name" value="MCD"/>
    <property type="match status" value="1"/>
</dbReference>
<dbReference type="Pfam" id="PF17408">
    <property type="entry name" value="MCD_N"/>
    <property type="match status" value="1"/>
</dbReference>
<gene>
    <name evidence="3" type="ORF">OOZ53_02475</name>
</gene>
<comment type="caution">
    <text evidence="3">The sequence shown here is derived from an EMBL/GenBank/DDBJ whole genome shotgun (WGS) entry which is preliminary data.</text>
</comment>
<feature type="domain" description="Malonyl-CoA decarboxylase C-terminal" evidence="1">
    <location>
        <begin position="162"/>
        <end position="404"/>
    </location>
</feature>
<dbReference type="Gene3D" id="3.40.630.150">
    <property type="entry name" value="Malonyl-CoA decarboxylase, catalytic domain"/>
    <property type="match status" value="1"/>
</dbReference>
<evidence type="ECO:0000259" key="1">
    <source>
        <dbReference type="Pfam" id="PF05292"/>
    </source>
</evidence>
<protein>
    <submittedName>
        <fullName evidence="3">Malonyl-CoA decarboxylase</fullName>
    </submittedName>
</protein>
<dbReference type="PANTHER" id="PTHR28641">
    <property type="match status" value="1"/>
</dbReference>
<accession>A0ABT4VJ92</accession>
<keyword evidence="4" id="KW-1185">Reference proteome</keyword>
<feature type="domain" description="Malonyl-CoA decarboxylase N-terminal" evidence="2">
    <location>
        <begin position="78"/>
        <end position="159"/>
    </location>
</feature>